<evidence type="ECO:0000313" key="3">
    <source>
        <dbReference type="Proteomes" id="UP001197247"/>
    </source>
</evidence>
<reference evidence="2 3" key="1">
    <citation type="submission" date="2021-05" db="EMBL/GenBank/DDBJ databases">
        <title>Kineosporia and Streptomyces sp. nov. two new marine actinobacteria isolated from Coral.</title>
        <authorList>
            <person name="Buangrab K."/>
            <person name="Sutthacheep M."/>
            <person name="Yeemin T."/>
            <person name="Harunari E."/>
            <person name="Igarashi Y."/>
            <person name="Kanchanasin P."/>
            <person name="Tanasupawat S."/>
            <person name="Phongsopitanun W."/>
        </authorList>
    </citation>
    <scope>NUCLEOTIDE SEQUENCE [LARGE SCALE GENOMIC DNA]</scope>
    <source>
        <strain evidence="2 3">J2-2</strain>
    </source>
</reference>
<dbReference type="Pfam" id="PF13472">
    <property type="entry name" value="Lipase_GDSL_2"/>
    <property type="match status" value="1"/>
</dbReference>
<evidence type="ECO:0000313" key="2">
    <source>
        <dbReference type="EMBL" id="MBT0768084.1"/>
    </source>
</evidence>
<dbReference type="InterPro" id="IPR036514">
    <property type="entry name" value="SGNH_hydro_sf"/>
</dbReference>
<protein>
    <submittedName>
        <fullName evidence="2">Lysophospholipase</fullName>
    </submittedName>
</protein>
<comment type="caution">
    <text evidence="2">The sequence shown here is derived from an EMBL/GenBank/DDBJ whole genome shotgun (WGS) entry which is preliminary data.</text>
</comment>
<keyword evidence="3" id="KW-1185">Reference proteome</keyword>
<gene>
    <name evidence="2" type="ORF">KIH74_04070</name>
</gene>
<sequence>MGSGGTTGVPRVRICVVGDALVAGVGDPKALGWVGRVAARTPQDEMSLAVYTLGVPGENTADLGARWWQEASRRFGDGGQQHPGDQRVVIGLGRADIDAGLSIPRSRLNLANMLDDAHSRRLPAFVVGPPPVADNEQNRRIEELSATFSDVCRRRNVPFVDCFDPLYAHEDWLTDLAAGDGEHPRQAGYGLIAWLVLHNGWYEWLGVQRP</sequence>
<feature type="domain" description="SGNH hydrolase-type esterase" evidence="1">
    <location>
        <begin position="16"/>
        <end position="190"/>
    </location>
</feature>
<proteinExistence type="predicted"/>
<dbReference type="Gene3D" id="3.40.50.1110">
    <property type="entry name" value="SGNH hydrolase"/>
    <property type="match status" value="1"/>
</dbReference>
<organism evidence="2 3">
    <name type="scientific">Kineosporia corallincola</name>
    <dbReference type="NCBI Taxonomy" id="2835133"/>
    <lineage>
        <taxon>Bacteria</taxon>
        <taxon>Bacillati</taxon>
        <taxon>Actinomycetota</taxon>
        <taxon>Actinomycetes</taxon>
        <taxon>Kineosporiales</taxon>
        <taxon>Kineosporiaceae</taxon>
        <taxon>Kineosporia</taxon>
    </lineage>
</organism>
<dbReference type="InterPro" id="IPR013830">
    <property type="entry name" value="SGNH_hydro"/>
</dbReference>
<name>A0ABS5TEQ4_9ACTN</name>
<dbReference type="Proteomes" id="UP001197247">
    <property type="component" value="Unassembled WGS sequence"/>
</dbReference>
<dbReference type="SUPFAM" id="SSF52266">
    <property type="entry name" value="SGNH hydrolase"/>
    <property type="match status" value="1"/>
</dbReference>
<dbReference type="RefSeq" id="WP_214154451.1">
    <property type="nucleotide sequence ID" value="NZ_JAHBAY010000001.1"/>
</dbReference>
<accession>A0ABS5TEQ4</accession>
<evidence type="ECO:0000259" key="1">
    <source>
        <dbReference type="Pfam" id="PF13472"/>
    </source>
</evidence>
<dbReference type="EMBL" id="JAHBAY010000001">
    <property type="protein sequence ID" value="MBT0768084.1"/>
    <property type="molecule type" value="Genomic_DNA"/>
</dbReference>